<keyword evidence="2" id="KW-1003">Cell membrane</keyword>
<sequence>MDIKVISNSIWMIIEKIVSIFGLIFVTSYVAKYIGPENFGKITFVSSIFIIVQTIAMFGSEHILLKRVSKNRVSGIKLMLSTVKLRNICFFLISAIVLSVLYTESDHVTFVFGVATAAAFYFTTIDVYSVYNNAILSSKINTICNVIGLTISLLVRLGIAKFELNFLYLSIPIILVTFIPYLMKRSFFFKRNSISKQFSFKKELKYSKYMFFSGIPLAISTVSVIIYARLAQFFIMKFGGNEQLGIFAVGSQLATAWTFVTAAIITSYFARIYETRDKTKAINMAAKLNGLVFLIAIFIVFCINVFGQFVINILYGVQFSQSYDILMIMTINSLCSCMGPIANKYIIYESGYNYLSKKMIAVMIITVPISYYLTSKYGMYGAAYGTVLTEFLSLTLLNYFFNKGVVLKIHLKALNPRTYIK</sequence>
<feature type="transmembrane region" description="Helical" evidence="6">
    <location>
        <begin position="165"/>
        <end position="183"/>
    </location>
</feature>
<reference evidence="8" key="1">
    <citation type="journal article" date="2019" name="Int. J. Syst. Evol. Microbiol.">
        <title>The Global Catalogue of Microorganisms (GCM) 10K type strain sequencing project: providing services to taxonomists for standard genome sequencing and annotation.</title>
        <authorList>
            <consortium name="The Broad Institute Genomics Platform"/>
            <consortium name="The Broad Institute Genome Sequencing Center for Infectious Disease"/>
            <person name="Wu L."/>
            <person name="Ma J."/>
        </authorList>
    </citation>
    <scope>NUCLEOTIDE SEQUENCE [LARGE SCALE GENOMIC DNA]</scope>
    <source>
        <strain evidence="8">JCM 17201</strain>
    </source>
</reference>
<gene>
    <name evidence="7" type="ORF">GCM10022405_07160</name>
</gene>
<feature type="transmembrane region" description="Helical" evidence="6">
    <location>
        <begin position="12"/>
        <end position="30"/>
    </location>
</feature>
<comment type="subcellular location">
    <subcellularLocation>
        <location evidence="1">Cell membrane</location>
        <topology evidence="1">Multi-pass membrane protein</topology>
    </subcellularLocation>
</comment>
<feature type="transmembrane region" description="Helical" evidence="6">
    <location>
        <begin position="209"/>
        <end position="232"/>
    </location>
</feature>
<feature type="transmembrane region" description="Helical" evidence="6">
    <location>
        <begin position="323"/>
        <end position="342"/>
    </location>
</feature>
<accession>A0ABP7KP32</accession>
<comment type="caution">
    <text evidence="7">The sequence shown here is derived from an EMBL/GenBank/DDBJ whole genome shotgun (WGS) entry which is preliminary data.</text>
</comment>
<evidence type="ECO:0000256" key="2">
    <source>
        <dbReference type="ARBA" id="ARBA00022475"/>
    </source>
</evidence>
<dbReference type="InterPro" id="IPR050833">
    <property type="entry name" value="Poly_Biosynth_Transport"/>
</dbReference>
<evidence type="ECO:0000256" key="6">
    <source>
        <dbReference type="SAM" id="Phobius"/>
    </source>
</evidence>
<dbReference type="RefSeq" id="WP_346079208.1">
    <property type="nucleotide sequence ID" value="NZ_BAABDG010000002.1"/>
</dbReference>
<organism evidence="7 8">
    <name type="scientific">Gibbsiella dentisursi</name>
    <dbReference type="NCBI Taxonomy" id="796890"/>
    <lineage>
        <taxon>Bacteria</taxon>
        <taxon>Pseudomonadati</taxon>
        <taxon>Pseudomonadota</taxon>
        <taxon>Gammaproteobacteria</taxon>
        <taxon>Enterobacterales</taxon>
        <taxon>Yersiniaceae</taxon>
        <taxon>Gibbsiella</taxon>
    </lineage>
</organism>
<keyword evidence="8" id="KW-1185">Reference proteome</keyword>
<feature type="transmembrane region" description="Helical" evidence="6">
    <location>
        <begin position="379"/>
        <end position="401"/>
    </location>
</feature>
<evidence type="ECO:0000256" key="5">
    <source>
        <dbReference type="ARBA" id="ARBA00023136"/>
    </source>
</evidence>
<feature type="transmembrane region" description="Helical" evidence="6">
    <location>
        <begin position="42"/>
        <end position="64"/>
    </location>
</feature>
<proteinExistence type="predicted"/>
<evidence type="ECO:0000256" key="4">
    <source>
        <dbReference type="ARBA" id="ARBA00022989"/>
    </source>
</evidence>
<keyword evidence="3 6" id="KW-0812">Transmembrane</keyword>
<evidence type="ECO:0000256" key="1">
    <source>
        <dbReference type="ARBA" id="ARBA00004651"/>
    </source>
</evidence>
<dbReference type="PANTHER" id="PTHR30250:SF11">
    <property type="entry name" value="O-ANTIGEN TRANSPORTER-RELATED"/>
    <property type="match status" value="1"/>
</dbReference>
<evidence type="ECO:0000313" key="8">
    <source>
        <dbReference type="Proteomes" id="UP001499994"/>
    </source>
</evidence>
<dbReference type="InterPro" id="IPR002797">
    <property type="entry name" value="Polysacc_synth"/>
</dbReference>
<feature type="transmembrane region" description="Helical" evidence="6">
    <location>
        <begin position="140"/>
        <end position="159"/>
    </location>
</feature>
<feature type="transmembrane region" description="Helical" evidence="6">
    <location>
        <begin position="85"/>
        <end position="102"/>
    </location>
</feature>
<dbReference type="EMBL" id="BAABDG010000002">
    <property type="protein sequence ID" value="GAA3884324.1"/>
    <property type="molecule type" value="Genomic_DNA"/>
</dbReference>
<name>A0ABP7KP32_9GAMM</name>
<feature type="transmembrane region" description="Helical" evidence="6">
    <location>
        <begin position="244"/>
        <end position="270"/>
    </location>
</feature>
<dbReference type="Proteomes" id="UP001499994">
    <property type="component" value="Unassembled WGS sequence"/>
</dbReference>
<evidence type="ECO:0000313" key="7">
    <source>
        <dbReference type="EMBL" id="GAA3884324.1"/>
    </source>
</evidence>
<dbReference type="Pfam" id="PF01943">
    <property type="entry name" value="Polysacc_synt"/>
    <property type="match status" value="1"/>
</dbReference>
<feature type="transmembrane region" description="Helical" evidence="6">
    <location>
        <begin position="108"/>
        <end position="128"/>
    </location>
</feature>
<keyword evidence="4 6" id="KW-1133">Transmembrane helix</keyword>
<feature type="transmembrane region" description="Helical" evidence="6">
    <location>
        <begin position="354"/>
        <end position="373"/>
    </location>
</feature>
<evidence type="ECO:0000256" key="3">
    <source>
        <dbReference type="ARBA" id="ARBA00022692"/>
    </source>
</evidence>
<feature type="transmembrane region" description="Helical" evidence="6">
    <location>
        <begin position="291"/>
        <end position="317"/>
    </location>
</feature>
<keyword evidence="5 6" id="KW-0472">Membrane</keyword>
<protein>
    <submittedName>
        <fullName evidence="7">Flippase</fullName>
    </submittedName>
</protein>
<dbReference type="PANTHER" id="PTHR30250">
    <property type="entry name" value="PST FAMILY PREDICTED COLANIC ACID TRANSPORTER"/>
    <property type="match status" value="1"/>
</dbReference>